<evidence type="ECO:0000313" key="10">
    <source>
        <dbReference type="Proteomes" id="UP000298030"/>
    </source>
</evidence>
<dbReference type="Gene3D" id="1.10.8.10">
    <property type="entry name" value="DNA helicase RuvA subunit, C-terminal domain"/>
    <property type="match status" value="1"/>
</dbReference>
<name>A0A4Y7TLN8_COPMI</name>
<evidence type="ECO:0000256" key="6">
    <source>
        <dbReference type="ARBA" id="ARBA00023242"/>
    </source>
</evidence>
<evidence type="ECO:0000259" key="8">
    <source>
        <dbReference type="PROSITE" id="PS51140"/>
    </source>
</evidence>
<feature type="region of interest" description="Disordered" evidence="7">
    <location>
        <begin position="898"/>
        <end position="1002"/>
    </location>
</feature>
<feature type="compositionally biased region" description="Gly residues" evidence="7">
    <location>
        <begin position="911"/>
        <end position="968"/>
    </location>
</feature>
<dbReference type="CDD" id="cd02440">
    <property type="entry name" value="AdoMet_MTases"/>
    <property type="match status" value="1"/>
</dbReference>
<sequence>MVVVQVHVVHAAIFGTQPGSKFEPRVVGRDALSDGHTFPCCYCSFYTATVAMIPTPDLSHLTSKDYNLVYEPAEDTFLLLDALEADLETLKGAEPRICLEIGSGSGCVSTFFARALGPSYAVYICTDINPHANRATQATGRQNRAELDVVNTAFALPLQRRLQRSVDVILFNPPYVPTSFEEAHMSQDQGDIGGAWAGGWDGMEVTNKFLEQVEGLLSENGRFYLVALKQNNVPEIRERMLQRFQLKSESIPTLPAYPSSATRKSISPSQLSTLYASINNALSAVLAKGISAAGTSQAFVQSYAQDQAFTTLQSLIWDNLPVKSQVEKAIHTKVLHLAQTLADHGLLTDIKLLVDLAIVYGRTYPSKIRALFEKVAETSGGTVGPDIRASLVPSFIQILETGQGLYNQRKAAECIYCFILASSTSPTLLAPFARDNNFYTALARLYLPGLSTTARLYGGAHALLAAVSNATSAADPTEWTSIYLSTKVTILDTLHILFKRPGQLAARSEVTFGAVFAMTEVSSDPNSNTSGSSATPPTPFLNYSLLQDYQNTHDLSAMLSRALQKAHERDARLDLLENPGALKILIRGSGLAKHAPRGFDARSSTATAYHDAVPGPSLASTSAEAAPVPGPSADHDLALAEKASQVLDLFPDLSFEYAAALLRSSKYGGEVERVVEALLEAVNNTVTTTTIGYERRNVFDAEVVDFNSVRFGKRNVETDVAISDSDRLLREEMKADILRRVEIMDLESDEEEDLDPFAVGDAAPSLAKEGKKRVVYEDGDDELDLDDAAVRVPGANAEDSDSDDDSVDIILDPATNRASAGDAAASSDVRRVEHILELAYLADPSVFNRSPQTRRSKARVDLKAQTGWVDEQIEGWAIMLEKNPKRKDRLLLKHEFRGNRPMDEEPSQGEGHAGPSGSGNGGHGHGGYRGGGRGGRGGGGGGRGGGRGGGGRGGRGGGGGRGGHGGGEGGDRAHKDRNKASQGNHNRKRGHDKKMARAGGPS</sequence>
<keyword evidence="6" id="KW-0539">Nucleus</keyword>
<dbReference type="STRING" id="71717.A0A4Y7TLN8"/>
<organism evidence="9 10">
    <name type="scientific">Coprinellus micaceus</name>
    <name type="common">Glistening ink-cap mushroom</name>
    <name type="synonym">Coprinus micaceus</name>
    <dbReference type="NCBI Taxonomy" id="71717"/>
    <lineage>
        <taxon>Eukaryota</taxon>
        <taxon>Fungi</taxon>
        <taxon>Dikarya</taxon>
        <taxon>Basidiomycota</taxon>
        <taxon>Agaricomycotina</taxon>
        <taxon>Agaricomycetes</taxon>
        <taxon>Agaricomycetidae</taxon>
        <taxon>Agaricales</taxon>
        <taxon>Agaricineae</taxon>
        <taxon>Psathyrellaceae</taxon>
        <taxon>Coprinellus</taxon>
    </lineage>
</organism>
<evidence type="ECO:0000256" key="3">
    <source>
        <dbReference type="ARBA" id="ARBA00022603"/>
    </source>
</evidence>
<proteinExistence type="inferred from homology"/>
<dbReference type="GO" id="GO:0043130">
    <property type="term" value="F:ubiquitin binding"/>
    <property type="evidence" value="ECO:0007669"/>
    <property type="project" value="InterPro"/>
</dbReference>
<protein>
    <recommendedName>
        <fullName evidence="8">CUE domain-containing protein</fullName>
    </recommendedName>
</protein>
<keyword evidence="4" id="KW-0808">Transferase</keyword>
<dbReference type="InterPro" id="IPR002052">
    <property type="entry name" value="DNA_methylase_N6_adenine_CS"/>
</dbReference>
<comment type="caution">
    <text evidence="9">The sequence shown here is derived from an EMBL/GenBank/DDBJ whole genome shotgun (WGS) entry which is preliminary data.</text>
</comment>
<dbReference type="PROSITE" id="PS51140">
    <property type="entry name" value="CUE"/>
    <property type="match status" value="1"/>
</dbReference>
<dbReference type="PANTHER" id="PTHR45875">
    <property type="entry name" value="METHYLTRANSFERASE N6AMT1"/>
    <property type="match status" value="1"/>
</dbReference>
<keyword evidence="3" id="KW-0489">Methyltransferase</keyword>
<feature type="domain" description="CUE" evidence="8">
    <location>
        <begin position="638"/>
        <end position="685"/>
    </location>
</feature>
<dbReference type="NCBIfam" id="TIGR00537">
    <property type="entry name" value="hemK_rel_arch"/>
    <property type="match status" value="1"/>
</dbReference>
<dbReference type="SUPFAM" id="SSF53335">
    <property type="entry name" value="S-adenosyl-L-methionine-dependent methyltransferases"/>
    <property type="match status" value="1"/>
</dbReference>
<dbReference type="InterPro" id="IPR004557">
    <property type="entry name" value="PrmC-related"/>
</dbReference>
<dbReference type="InterPro" id="IPR041800">
    <property type="entry name" value="ASCC2_CUE"/>
</dbReference>
<gene>
    <name evidence="9" type="ORF">FA13DRAFT_1811652</name>
</gene>
<evidence type="ECO:0000313" key="9">
    <source>
        <dbReference type="EMBL" id="TEB35117.1"/>
    </source>
</evidence>
<dbReference type="CDD" id="cd14364">
    <property type="entry name" value="CUE_ASCC2"/>
    <property type="match status" value="1"/>
</dbReference>
<feature type="compositionally biased region" description="Basic residues" evidence="7">
    <location>
        <begin position="985"/>
        <end position="996"/>
    </location>
</feature>
<dbReference type="GO" id="GO:0005634">
    <property type="term" value="C:nucleus"/>
    <property type="evidence" value="ECO:0007669"/>
    <property type="project" value="UniProtKB-SubCell"/>
</dbReference>
<dbReference type="PROSITE" id="PS00092">
    <property type="entry name" value="N6_MTASE"/>
    <property type="match status" value="1"/>
</dbReference>
<evidence type="ECO:0000256" key="7">
    <source>
        <dbReference type="SAM" id="MobiDB-lite"/>
    </source>
</evidence>
<evidence type="ECO:0000256" key="4">
    <source>
        <dbReference type="ARBA" id="ARBA00022679"/>
    </source>
</evidence>
<dbReference type="Gene3D" id="3.40.50.150">
    <property type="entry name" value="Vaccinia Virus protein VP39"/>
    <property type="match status" value="1"/>
</dbReference>
<dbReference type="FunFam" id="3.40.50.150:FF:000077">
    <property type="entry name" value="HemK methyltransferase family member 2"/>
    <property type="match status" value="1"/>
</dbReference>
<comment type="subcellular location">
    <subcellularLocation>
        <location evidence="1">Nucleus</location>
    </subcellularLocation>
</comment>
<keyword evidence="5" id="KW-0949">S-adenosyl-L-methionine</keyword>
<dbReference type="GO" id="GO:0032259">
    <property type="term" value="P:methylation"/>
    <property type="evidence" value="ECO:0007669"/>
    <property type="project" value="UniProtKB-KW"/>
</dbReference>
<accession>A0A4Y7TLN8</accession>
<evidence type="ECO:0000256" key="1">
    <source>
        <dbReference type="ARBA" id="ARBA00004123"/>
    </source>
</evidence>
<dbReference type="OrthoDB" id="5577209at2759"/>
<dbReference type="InterPro" id="IPR052190">
    <property type="entry name" value="Euk-Arch_PrmC-MTase"/>
</dbReference>
<dbReference type="EMBL" id="QPFP01000008">
    <property type="protein sequence ID" value="TEB35117.1"/>
    <property type="molecule type" value="Genomic_DNA"/>
</dbReference>
<dbReference type="GO" id="GO:0008276">
    <property type="term" value="F:protein methyltransferase activity"/>
    <property type="evidence" value="ECO:0007669"/>
    <property type="project" value="TreeGrafter"/>
</dbReference>
<dbReference type="Proteomes" id="UP000298030">
    <property type="component" value="Unassembled WGS sequence"/>
</dbReference>
<dbReference type="GO" id="GO:0035657">
    <property type="term" value="C:eRF1 methyltransferase complex"/>
    <property type="evidence" value="ECO:0007669"/>
    <property type="project" value="TreeGrafter"/>
</dbReference>
<dbReference type="PANTHER" id="PTHR45875:SF1">
    <property type="entry name" value="METHYLTRANSFERASE N6AMT1"/>
    <property type="match status" value="1"/>
</dbReference>
<reference evidence="9 10" key="1">
    <citation type="journal article" date="2019" name="Nat. Ecol. Evol.">
        <title>Megaphylogeny resolves global patterns of mushroom evolution.</title>
        <authorList>
            <person name="Varga T."/>
            <person name="Krizsan K."/>
            <person name="Foldi C."/>
            <person name="Dima B."/>
            <person name="Sanchez-Garcia M."/>
            <person name="Sanchez-Ramirez S."/>
            <person name="Szollosi G.J."/>
            <person name="Szarkandi J.G."/>
            <person name="Papp V."/>
            <person name="Albert L."/>
            <person name="Andreopoulos W."/>
            <person name="Angelini C."/>
            <person name="Antonin V."/>
            <person name="Barry K.W."/>
            <person name="Bougher N.L."/>
            <person name="Buchanan P."/>
            <person name="Buyck B."/>
            <person name="Bense V."/>
            <person name="Catcheside P."/>
            <person name="Chovatia M."/>
            <person name="Cooper J."/>
            <person name="Damon W."/>
            <person name="Desjardin D."/>
            <person name="Finy P."/>
            <person name="Geml J."/>
            <person name="Haridas S."/>
            <person name="Hughes K."/>
            <person name="Justo A."/>
            <person name="Karasinski D."/>
            <person name="Kautmanova I."/>
            <person name="Kiss B."/>
            <person name="Kocsube S."/>
            <person name="Kotiranta H."/>
            <person name="LaButti K.M."/>
            <person name="Lechner B.E."/>
            <person name="Liimatainen K."/>
            <person name="Lipzen A."/>
            <person name="Lukacs Z."/>
            <person name="Mihaltcheva S."/>
            <person name="Morgado L.N."/>
            <person name="Niskanen T."/>
            <person name="Noordeloos M.E."/>
            <person name="Ohm R.A."/>
            <person name="Ortiz-Santana B."/>
            <person name="Ovrebo C."/>
            <person name="Racz N."/>
            <person name="Riley R."/>
            <person name="Savchenko A."/>
            <person name="Shiryaev A."/>
            <person name="Soop K."/>
            <person name="Spirin V."/>
            <person name="Szebenyi C."/>
            <person name="Tomsovsky M."/>
            <person name="Tulloss R.E."/>
            <person name="Uehling J."/>
            <person name="Grigoriev I.V."/>
            <person name="Vagvolgyi C."/>
            <person name="Papp T."/>
            <person name="Martin F.M."/>
            <person name="Miettinen O."/>
            <person name="Hibbett D.S."/>
            <person name="Nagy L.G."/>
        </authorList>
    </citation>
    <scope>NUCLEOTIDE SEQUENCE [LARGE SCALE GENOMIC DNA]</scope>
    <source>
        <strain evidence="9 10">FP101781</strain>
    </source>
</reference>
<dbReference type="InterPro" id="IPR003892">
    <property type="entry name" value="CUE"/>
</dbReference>
<dbReference type="InterPro" id="IPR029063">
    <property type="entry name" value="SAM-dependent_MTases_sf"/>
</dbReference>
<comment type="similarity">
    <text evidence="2">Belongs to the eukaryotic/archaeal PrmC-related family.</text>
</comment>
<dbReference type="GO" id="GO:0003676">
    <property type="term" value="F:nucleic acid binding"/>
    <property type="evidence" value="ECO:0007669"/>
    <property type="project" value="InterPro"/>
</dbReference>
<evidence type="ECO:0000256" key="2">
    <source>
        <dbReference type="ARBA" id="ARBA00006149"/>
    </source>
</evidence>
<evidence type="ECO:0000256" key="5">
    <source>
        <dbReference type="ARBA" id="ARBA00022691"/>
    </source>
</evidence>
<dbReference type="GO" id="GO:0008757">
    <property type="term" value="F:S-adenosylmethionine-dependent methyltransferase activity"/>
    <property type="evidence" value="ECO:0007669"/>
    <property type="project" value="TreeGrafter"/>
</dbReference>
<dbReference type="AlphaFoldDB" id="A0A4Y7TLN8"/>
<keyword evidence="10" id="KW-1185">Reference proteome</keyword>